<dbReference type="SUPFAM" id="SSF49417">
    <property type="entry name" value="p53-like transcription factors"/>
    <property type="match status" value="1"/>
</dbReference>
<feature type="domain" description="T-box" evidence="8">
    <location>
        <begin position="36"/>
        <end position="216"/>
    </location>
</feature>
<dbReference type="PROSITE" id="PS50252">
    <property type="entry name" value="TBOX_3"/>
    <property type="match status" value="1"/>
</dbReference>
<feature type="region of interest" description="Disordered" evidence="7">
    <location>
        <begin position="226"/>
        <end position="251"/>
    </location>
</feature>
<dbReference type="GO" id="GO:0005634">
    <property type="term" value="C:nucleus"/>
    <property type="evidence" value="ECO:0007669"/>
    <property type="project" value="UniProtKB-SubCell"/>
</dbReference>
<name>A0A067QHB6_ZOONE</name>
<keyword evidence="1" id="KW-0217">Developmental protein</keyword>
<dbReference type="Proteomes" id="UP000027135">
    <property type="component" value="Unassembled WGS sequence"/>
</dbReference>
<evidence type="ECO:0000256" key="4">
    <source>
        <dbReference type="ARBA" id="ARBA00023163"/>
    </source>
</evidence>
<evidence type="ECO:0000313" key="10">
    <source>
        <dbReference type="Proteomes" id="UP000027135"/>
    </source>
</evidence>
<comment type="caution">
    <text evidence="6">Lacks conserved residue(s) required for the propagation of feature annotation.</text>
</comment>
<dbReference type="GO" id="GO:0045893">
    <property type="term" value="P:positive regulation of DNA-templated transcription"/>
    <property type="evidence" value="ECO:0007669"/>
    <property type="project" value="InterPro"/>
</dbReference>
<dbReference type="InterPro" id="IPR001699">
    <property type="entry name" value="TF_T-box"/>
</dbReference>
<keyword evidence="4" id="KW-0804">Transcription</keyword>
<feature type="compositionally biased region" description="Polar residues" evidence="7">
    <location>
        <begin position="241"/>
        <end position="251"/>
    </location>
</feature>
<evidence type="ECO:0000256" key="3">
    <source>
        <dbReference type="ARBA" id="ARBA00023125"/>
    </source>
</evidence>
<evidence type="ECO:0000256" key="6">
    <source>
        <dbReference type="PROSITE-ProRule" id="PRU00201"/>
    </source>
</evidence>
<evidence type="ECO:0000256" key="7">
    <source>
        <dbReference type="SAM" id="MobiDB-lite"/>
    </source>
</evidence>
<dbReference type="EMBL" id="KK853689">
    <property type="protein sequence ID" value="KDQ97280.1"/>
    <property type="molecule type" value="Genomic_DNA"/>
</dbReference>
<protein>
    <submittedName>
        <fullName evidence="9">T-box transcription factor TBX5</fullName>
    </submittedName>
</protein>
<dbReference type="GO" id="GO:0000785">
    <property type="term" value="C:chromatin"/>
    <property type="evidence" value="ECO:0007669"/>
    <property type="project" value="TreeGrafter"/>
</dbReference>
<keyword evidence="5 6" id="KW-0539">Nucleus</keyword>
<dbReference type="Pfam" id="PF00907">
    <property type="entry name" value="T-box"/>
    <property type="match status" value="1"/>
</dbReference>
<keyword evidence="3 6" id="KW-0238">DNA-binding</keyword>
<dbReference type="eggNOG" id="KOG3585">
    <property type="taxonomic scope" value="Eukaryota"/>
</dbReference>
<dbReference type="PANTHER" id="PTHR11267:SF181">
    <property type="entry name" value="OPTOMOTOR-BLIND PROTEIN"/>
    <property type="match status" value="1"/>
</dbReference>
<dbReference type="PANTHER" id="PTHR11267">
    <property type="entry name" value="T-BOX PROTEIN-RELATED"/>
    <property type="match status" value="1"/>
</dbReference>
<dbReference type="GO" id="GO:0000981">
    <property type="term" value="F:DNA-binding transcription factor activity, RNA polymerase II-specific"/>
    <property type="evidence" value="ECO:0007669"/>
    <property type="project" value="TreeGrafter"/>
</dbReference>
<reference evidence="9 10" key="1">
    <citation type="journal article" date="2014" name="Nat. Commun.">
        <title>Molecular traces of alternative social organization in a termite genome.</title>
        <authorList>
            <person name="Terrapon N."/>
            <person name="Li C."/>
            <person name="Robertson H.M."/>
            <person name="Ji L."/>
            <person name="Meng X."/>
            <person name="Booth W."/>
            <person name="Chen Z."/>
            <person name="Childers C.P."/>
            <person name="Glastad K.M."/>
            <person name="Gokhale K."/>
            <person name="Gowin J."/>
            <person name="Gronenberg W."/>
            <person name="Hermansen R.A."/>
            <person name="Hu H."/>
            <person name="Hunt B.G."/>
            <person name="Huylmans A.K."/>
            <person name="Khalil S.M."/>
            <person name="Mitchell R.D."/>
            <person name="Munoz-Torres M.C."/>
            <person name="Mustard J.A."/>
            <person name="Pan H."/>
            <person name="Reese J.T."/>
            <person name="Scharf M.E."/>
            <person name="Sun F."/>
            <person name="Vogel H."/>
            <person name="Xiao J."/>
            <person name="Yang W."/>
            <person name="Yang Z."/>
            <person name="Yang Z."/>
            <person name="Zhou J."/>
            <person name="Zhu J."/>
            <person name="Brent C.S."/>
            <person name="Elsik C.G."/>
            <person name="Goodisman M.A."/>
            <person name="Liberles D.A."/>
            <person name="Roe R.M."/>
            <person name="Vargo E.L."/>
            <person name="Vilcinskas A."/>
            <person name="Wang J."/>
            <person name="Bornberg-Bauer E."/>
            <person name="Korb J."/>
            <person name="Zhang G."/>
            <person name="Liebig J."/>
        </authorList>
    </citation>
    <scope>NUCLEOTIDE SEQUENCE [LARGE SCALE GENOMIC DNA]</scope>
    <source>
        <tissue evidence="9">Whole organism</tissue>
    </source>
</reference>
<evidence type="ECO:0000256" key="1">
    <source>
        <dbReference type="ARBA" id="ARBA00022473"/>
    </source>
</evidence>
<sequence length="383" mass="43251">MANVAGCSSYDAGHADAEGHWELERAEELKGVKMALLEADLWRKFHGVDTEMIITKSGRNMFPVLAVEVSGLEPDALYVVLMEMCLSSDRRYKFVGAEWKAMGRSEPQMAVKMRCFIHQDSPATGTHWMRDPIKMKAAKLTNNPVNNNGHVVLTSMHKYIPHIHVVKTSDYGALSRSPKATFLFPETEFIAVTAYQNERVTILKIDNNPFAKGFRENGLSYVKRKQNEAASNRKRHYPERSPSSSLDNAQSRSPLLAEDFNNNSQNTLRVPSVIQDQNECNPVDLQREAISAAVAMASPYNAICQRPYYPFPERVCMFPCMLPSSLQTPPPLPPHPSSLYSSLFIPIPYNFNSAFHHQLYSSTQPCITELNQPYDYSLREKSN</sequence>
<evidence type="ECO:0000313" key="9">
    <source>
        <dbReference type="EMBL" id="KDQ97280.1"/>
    </source>
</evidence>
<dbReference type="GO" id="GO:0000978">
    <property type="term" value="F:RNA polymerase II cis-regulatory region sequence-specific DNA binding"/>
    <property type="evidence" value="ECO:0007669"/>
    <property type="project" value="InterPro"/>
</dbReference>
<accession>A0A067QHB6</accession>
<dbReference type="InterPro" id="IPR046360">
    <property type="entry name" value="T-box_DNA-bd"/>
</dbReference>
<keyword evidence="2" id="KW-0805">Transcription regulation</keyword>
<comment type="subcellular location">
    <subcellularLocation>
        <location evidence="6">Nucleus</location>
    </subcellularLocation>
</comment>
<gene>
    <name evidence="9" type="ORF">L798_05603</name>
</gene>
<dbReference type="InterPro" id="IPR036960">
    <property type="entry name" value="T-box_sf"/>
</dbReference>
<evidence type="ECO:0000259" key="8">
    <source>
        <dbReference type="PROSITE" id="PS50252"/>
    </source>
</evidence>
<dbReference type="InParanoid" id="A0A067QHB6"/>
<dbReference type="SMART" id="SM00425">
    <property type="entry name" value="TBOX"/>
    <property type="match status" value="1"/>
</dbReference>
<dbReference type="InterPro" id="IPR008967">
    <property type="entry name" value="p53-like_TF_DNA-bd_sf"/>
</dbReference>
<evidence type="ECO:0000256" key="5">
    <source>
        <dbReference type="ARBA" id="ARBA00023242"/>
    </source>
</evidence>
<dbReference type="PRINTS" id="PR00937">
    <property type="entry name" value="TBOX"/>
</dbReference>
<keyword evidence="10" id="KW-1185">Reference proteome</keyword>
<evidence type="ECO:0000256" key="2">
    <source>
        <dbReference type="ARBA" id="ARBA00023015"/>
    </source>
</evidence>
<dbReference type="FunCoup" id="A0A067QHB6">
    <property type="interactions" value="110"/>
</dbReference>
<dbReference type="OMA" id="PCITELN"/>
<dbReference type="Gene3D" id="2.60.40.820">
    <property type="entry name" value="Transcription factor, T-box"/>
    <property type="match status" value="1"/>
</dbReference>
<proteinExistence type="predicted"/>
<dbReference type="AlphaFoldDB" id="A0A067QHB6"/>
<dbReference type="FunFam" id="2.60.40.820:FF:000010">
    <property type="entry name" value="T-box transcription factor TBX6"/>
    <property type="match status" value="1"/>
</dbReference>
<organism evidence="9 10">
    <name type="scientific">Zootermopsis nevadensis</name>
    <name type="common">Dampwood termite</name>
    <dbReference type="NCBI Taxonomy" id="136037"/>
    <lineage>
        <taxon>Eukaryota</taxon>
        <taxon>Metazoa</taxon>
        <taxon>Ecdysozoa</taxon>
        <taxon>Arthropoda</taxon>
        <taxon>Hexapoda</taxon>
        <taxon>Insecta</taxon>
        <taxon>Pterygota</taxon>
        <taxon>Neoptera</taxon>
        <taxon>Polyneoptera</taxon>
        <taxon>Dictyoptera</taxon>
        <taxon>Blattodea</taxon>
        <taxon>Blattoidea</taxon>
        <taxon>Termitoidae</taxon>
        <taxon>Termopsidae</taxon>
        <taxon>Zootermopsis</taxon>
    </lineage>
</organism>
<dbReference type="GO" id="GO:0001708">
    <property type="term" value="P:cell fate specification"/>
    <property type="evidence" value="ECO:0007669"/>
    <property type="project" value="TreeGrafter"/>
</dbReference>